<evidence type="ECO:0000256" key="2">
    <source>
        <dbReference type="SAM" id="SignalP"/>
    </source>
</evidence>
<name>A0A857DNA4_9FIRM</name>
<feature type="compositionally biased region" description="Low complexity" evidence="1">
    <location>
        <begin position="52"/>
        <end position="83"/>
    </location>
</feature>
<evidence type="ECO:0000313" key="4">
    <source>
        <dbReference type="EMBL" id="QHA01536.1"/>
    </source>
</evidence>
<dbReference type="RefSeq" id="WP_158208557.1">
    <property type="nucleotide sequence ID" value="NZ_CP046996.1"/>
</dbReference>
<dbReference type="Pfam" id="PF18915">
    <property type="entry name" value="DUF5667"/>
    <property type="match status" value="1"/>
</dbReference>
<accession>A0A857DNA4</accession>
<keyword evidence="2" id="KW-0732">Signal</keyword>
<feature type="compositionally biased region" description="Polar residues" evidence="1">
    <location>
        <begin position="401"/>
        <end position="435"/>
    </location>
</feature>
<feature type="compositionally biased region" description="Low complexity" evidence="1">
    <location>
        <begin position="188"/>
        <end position="203"/>
    </location>
</feature>
<reference evidence="4 5" key="1">
    <citation type="submission" date="2019-12" db="EMBL/GenBank/DDBJ databases">
        <title>Sequence classification of anaerobic respiratory reductive dehalogenases: First we see many, then we see few.</title>
        <authorList>
            <person name="Molenda O."/>
            <person name="Puentes Jacome L.A."/>
            <person name="Cao X."/>
            <person name="Nesbo C.L."/>
            <person name="Tang S."/>
            <person name="Morson N."/>
            <person name="Patron J."/>
            <person name="Lomheim L."/>
            <person name="Wishart D.S."/>
            <person name="Edwards E.A."/>
        </authorList>
    </citation>
    <scope>NUCLEOTIDE SEQUENCE [LARGE SCALE GENOMIC DNA]</scope>
    <source>
        <strain evidence="4 5">12DCA</strain>
    </source>
</reference>
<evidence type="ECO:0000259" key="3">
    <source>
        <dbReference type="Pfam" id="PF18915"/>
    </source>
</evidence>
<feature type="region of interest" description="Disordered" evidence="1">
    <location>
        <begin position="355"/>
        <end position="443"/>
    </location>
</feature>
<protein>
    <submittedName>
        <fullName evidence="4">Hemagglutinin</fullName>
    </submittedName>
</protein>
<feature type="compositionally biased region" description="Polar residues" evidence="1">
    <location>
        <begin position="377"/>
        <end position="391"/>
    </location>
</feature>
<feature type="region of interest" description="Disordered" evidence="1">
    <location>
        <begin position="38"/>
        <end position="83"/>
    </location>
</feature>
<feature type="chain" id="PRO_5032924096" evidence="2">
    <location>
        <begin position="27"/>
        <end position="443"/>
    </location>
</feature>
<evidence type="ECO:0000256" key="1">
    <source>
        <dbReference type="SAM" id="MobiDB-lite"/>
    </source>
</evidence>
<proteinExistence type="predicted"/>
<evidence type="ECO:0000313" key="5">
    <source>
        <dbReference type="Proteomes" id="UP000430508"/>
    </source>
</evidence>
<feature type="compositionally biased region" description="Acidic residues" evidence="1">
    <location>
        <begin position="364"/>
        <end position="376"/>
    </location>
</feature>
<organism evidence="4 5">
    <name type="scientific">Dehalobacter restrictus</name>
    <dbReference type="NCBI Taxonomy" id="55583"/>
    <lineage>
        <taxon>Bacteria</taxon>
        <taxon>Bacillati</taxon>
        <taxon>Bacillota</taxon>
        <taxon>Clostridia</taxon>
        <taxon>Eubacteriales</taxon>
        <taxon>Desulfitobacteriaceae</taxon>
        <taxon>Dehalobacter</taxon>
    </lineage>
</organism>
<gene>
    <name evidence="4" type="ORF">GQ588_13245</name>
</gene>
<feature type="signal peptide" evidence="2">
    <location>
        <begin position="1"/>
        <end position="26"/>
    </location>
</feature>
<feature type="region of interest" description="Disordered" evidence="1">
    <location>
        <begin position="180"/>
        <end position="203"/>
    </location>
</feature>
<dbReference type="InterPro" id="IPR043725">
    <property type="entry name" value="DUF5667"/>
</dbReference>
<dbReference type="Proteomes" id="UP000430508">
    <property type="component" value="Chromosome"/>
</dbReference>
<feature type="domain" description="DUF5667" evidence="3">
    <location>
        <begin position="98"/>
        <end position="189"/>
    </location>
</feature>
<dbReference type="EMBL" id="CP046996">
    <property type="protein sequence ID" value="QHA01536.1"/>
    <property type="molecule type" value="Genomic_DNA"/>
</dbReference>
<sequence>MIHKKILVSILCVLLIIAVAPTCVFAETTTDGTTVIEDVSTSAPDTAIEPATDSITTDPTTDTTTTDSTTTDTTTDTLTTDSTTMDLTGRASAEDEAGVTPDSWLYSIEQMIESVQVAVTFSNEGKAELLVEFANERLAEAEIMSEQNQLDLMKKALIAYSDTIKKANFQVQQMIEDTQAAEGRDTTATDAAADDGTVTTSTDDTVAEDTAATDIGENTVISNLLASIELVQRDADKVVLKISGNLTEDQAEIMQNIIKAEVQNTIAINAYVAAKKAYGDAVQQFAAAKAELGEARASGDEAAIAVALEKVEQAEQYKNDMQELRKDVQKIKVETNKETKEVLKEQTQNIKEYKKANKGQAVSDQEDSLEAGDEQDATTVDNQDVTVTGDQTAIADDQPASDETTVDGTSDESGGTVNAQSIQNTVTNTSSNNGHNGKGQGKR</sequence>
<dbReference type="AlphaFoldDB" id="A0A857DNA4"/>